<dbReference type="AlphaFoldDB" id="D2V524"/>
<name>D2V524_NAEGR</name>
<dbReference type="GeneID" id="8860576"/>
<reference evidence="3 4" key="1">
    <citation type="journal article" date="2010" name="Cell">
        <title>The genome of Naegleria gruberi illuminates early eukaryotic versatility.</title>
        <authorList>
            <person name="Fritz-Laylin L.K."/>
            <person name="Prochnik S.E."/>
            <person name="Ginger M.L."/>
            <person name="Dacks J.B."/>
            <person name="Carpenter M.L."/>
            <person name="Field M.C."/>
            <person name="Kuo A."/>
            <person name="Paredez A."/>
            <person name="Chapman J."/>
            <person name="Pham J."/>
            <person name="Shu S."/>
            <person name="Neupane R."/>
            <person name="Cipriano M."/>
            <person name="Mancuso J."/>
            <person name="Tu H."/>
            <person name="Salamov A."/>
            <person name="Lindquist E."/>
            <person name="Shapiro H."/>
            <person name="Lucas S."/>
            <person name="Grigoriev I.V."/>
            <person name="Cande W.Z."/>
            <person name="Fulton C."/>
            <person name="Rokhsar D.S."/>
            <person name="Dawson S.C."/>
        </authorList>
    </citation>
    <scope>NUCLEOTIDE SEQUENCE [LARGE SCALE GENOMIC DNA]</scope>
    <source>
        <strain evidence="3 4">NEG-M</strain>
    </source>
</reference>
<feature type="compositionally biased region" description="Low complexity" evidence="1">
    <location>
        <begin position="113"/>
        <end position="133"/>
    </location>
</feature>
<dbReference type="RefSeq" id="XP_002680775.1">
    <property type="nucleotide sequence ID" value="XM_002680729.1"/>
</dbReference>
<gene>
    <name evidence="3" type="ORF">NAEGRDRAFT_63989</name>
</gene>
<dbReference type="KEGG" id="ngr:NAEGRDRAFT_63989"/>
<accession>D2V524</accession>
<keyword evidence="4" id="KW-1185">Reference proteome</keyword>
<evidence type="ECO:0000256" key="2">
    <source>
        <dbReference type="SAM" id="Phobius"/>
    </source>
</evidence>
<evidence type="ECO:0000313" key="3">
    <source>
        <dbReference type="EMBL" id="EFC48031.1"/>
    </source>
</evidence>
<keyword evidence="2" id="KW-0472">Membrane</keyword>
<dbReference type="InParanoid" id="D2V524"/>
<feature type="region of interest" description="Disordered" evidence="1">
    <location>
        <begin position="111"/>
        <end position="135"/>
    </location>
</feature>
<dbReference type="OrthoDB" id="10413915at2759"/>
<evidence type="ECO:0000313" key="4">
    <source>
        <dbReference type="Proteomes" id="UP000006671"/>
    </source>
</evidence>
<sequence>MLKKLFPSKIANNDRIGFGYFYDRYYTNAKRPGMKIFLFYAAFIVCNYYPCKFIYRYIYEHPYWEKRQIEKDKQKEIRQAILMSSSRDRREDLRDFYKEYYLTQLLINSSDNHTSQSPSKHSESPSSNNSTSQQHDIISKENDDALLQIIKTWNVIGEEESNLISRIIRTNEVLQLFPNRK</sequence>
<dbReference type="EMBL" id="GG738852">
    <property type="protein sequence ID" value="EFC48031.1"/>
    <property type="molecule type" value="Genomic_DNA"/>
</dbReference>
<keyword evidence="2" id="KW-1133">Transmembrane helix</keyword>
<keyword evidence="2" id="KW-0812">Transmembrane</keyword>
<proteinExistence type="predicted"/>
<protein>
    <submittedName>
        <fullName evidence="3">Predicted protein</fullName>
    </submittedName>
</protein>
<dbReference type="VEuPathDB" id="AmoebaDB:NAEGRDRAFT_63989"/>
<organism evidence="4">
    <name type="scientific">Naegleria gruberi</name>
    <name type="common">Amoeba</name>
    <dbReference type="NCBI Taxonomy" id="5762"/>
    <lineage>
        <taxon>Eukaryota</taxon>
        <taxon>Discoba</taxon>
        <taxon>Heterolobosea</taxon>
        <taxon>Tetramitia</taxon>
        <taxon>Eutetramitia</taxon>
        <taxon>Vahlkampfiidae</taxon>
        <taxon>Naegleria</taxon>
    </lineage>
</organism>
<feature type="transmembrane region" description="Helical" evidence="2">
    <location>
        <begin position="37"/>
        <end position="58"/>
    </location>
</feature>
<dbReference type="Proteomes" id="UP000006671">
    <property type="component" value="Unassembled WGS sequence"/>
</dbReference>
<evidence type="ECO:0000256" key="1">
    <source>
        <dbReference type="SAM" id="MobiDB-lite"/>
    </source>
</evidence>